<accession>A0A2I0SYT1</accession>
<dbReference type="Gene3D" id="1.10.357.10">
    <property type="entry name" value="Tetracycline Repressor, domain 2"/>
    <property type="match status" value="1"/>
</dbReference>
<dbReference type="SUPFAM" id="SSF46689">
    <property type="entry name" value="Homeodomain-like"/>
    <property type="match status" value="1"/>
</dbReference>
<evidence type="ECO:0000313" key="8">
    <source>
        <dbReference type="Proteomes" id="UP000236178"/>
    </source>
</evidence>
<dbReference type="OrthoDB" id="3186364at2"/>
<evidence type="ECO:0000256" key="4">
    <source>
        <dbReference type="PROSITE-ProRule" id="PRU00335"/>
    </source>
</evidence>
<evidence type="ECO:0000313" key="7">
    <source>
        <dbReference type="EMBL" id="PKT75053.1"/>
    </source>
</evidence>
<evidence type="ECO:0000256" key="3">
    <source>
        <dbReference type="ARBA" id="ARBA00023163"/>
    </source>
</evidence>
<evidence type="ECO:0000256" key="2">
    <source>
        <dbReference type="ARBA" id="ARBA00023125"/>
    </source>
</evidence>
<feature type="region of interest" description="Disordered" evidence="5">
    <location>
        <begin position="19"/>
        <end position="54"/>
    </location>
</feature>
<evidence type="ECO:0000256" key="1">
    <source>
        <dbReference type="ARBA" id="ARBA00023015"/>
    </source>
</evidence>
<feature type="compositionally biased region" description="Basic and acidic residues" evidence="5">
    <location>
        <begin position="77"/>
        <end position="92"/>
    </location>
</feature>
<dbReference type="GO" id="GO:0003700">
    <property type="term" value="F:DNA-binding transcription factor activity"/>
    <property type="evidence" value="ECO:0007669"/>
    <property type="project" value="TreeGrafter"/>
</dbReference>
<reference evidence="7 8" key="1">
    <citation type="submission" date="2017-12" db="EMBL/GenBank/DDBJ databases">
        <title>Streptomyces populusis sp. nov., a novel endophytic actinobacterium isolated from stems of Populus adenopoda Maxim.</title>
        <authorList>
            <person name="Wang Z."/>
        </authorList>
    </citation>
    <scope>NUCLEOTIDE SEQUENCE [LARGE SCALE GENOMIC DNA]</scope>
    <source>
        <strain evidence="7 8">A249</strain>
    </source>
</reference>
<dbReference type="PANTHER" id="PTHR30055:SF234">
    <property type="entry name" value="HTH-TYPE TRANSCRIPTIONAL REGULATOR BETI"/>
    <property type="match status" value="1"/>
</dbReference>
<sequence>MGHPDHGWRGGRHRHLLRQGLRCRGGGRRGARAGGPGLRRTRARPSGYRAVGPPFAGRRTARVKWRPVPCHQQPIKARPERERASVPSEREPGVPVVSRSAQAAATRRQIVETAQRLFAGRGYQATSLQAIADEMGLTKAAVYYHFRTKAQILQASLDPTVEEMTVLLDELAGMPSRQERLDAYAVGWVDFLVRHRELGAMLLHDPEIRAASVYAENDRRRRRILRVLFGSSPTPAERMAYVMCVWMLEGLGELSDLSDDDLRATLLLTVRGLLAAPGTTGSVEA</sequence>
<dbReference type="AlphaFoldDB" id="A0A2I0SYT1"/>
<name>A0A2I0SYT1_9ACTN</name>
<keyword evidence="2 4" id="KW-0238">DNA-binding</keyword>
<dbReference type="InterPro" id="IPR009057">
    <property type="entry name" value="Homeodomain-like_sf"/>
</dbReference>
<protein>
    <recommendedName>
        <fullName evidence="6">HTH tetR-type domain-containing protein</fullName>
    </recommendedName>
</protein>
<dbReference type="InterPro" id="IPR050109">
    <property type="entry name" value="HTH-type_TetR-like_transc_reg"/>
</dbReference>
<feature type="DNA-binding region" description="H-T-H motif" evidence="4">
    <location>
        <begin position="127"/>
        <end position="146"/>
    </location>
</feature>
<dbReference type="PROSITE" id="PS50977">
    <property type="entry name" value="HTH_TETR_2"/>
    <property type="match status" value="1"/>
</dbReference>
<gene>
    <name evidence="7" type="ORF">CW362_00545</name>
</gene>
<dbReference type="PROSITE" id="PS01081">
    <property type="entry name" value="HTH_TETR_1"/>
    <property type="match status" value="1"/>
</dbReference>
<organism evidence="7 8">
    <name type="scientific">Streptomyces populi</name>
    <dbReference type="NCBI Taxonomy" id="2058924"/>
    <lineage>
        <taxon>Bacteria</taxon>
        <taxon>Bacillati</taxon>
        <taxon>Actinomycetota</taxon>
        <taxon>Actinomycetes</taxon>
        <taxon>Kitasatosporales</taxon>
        <taxon>Streptomycetaceae</taxon>
        <taxon>Streptomyces</taxon>
    </lineage>
</organism>
<dbReference type="Pfam" id="PF00440">
    <property type="entry name" value="TetR_N"/>
    <property type="match status" value="1"/>
</dbReference>
<keyword evidence="8" id="KW-1185">Reference proteome</keyword>
<dbReference type="InterPro" id="IPR023772">
    <property type="entry name" value="DNA-bd_HTH_TetR-type_CS"/>
</dbReference>
<proteinExistence type="predicted"/>
<comment type="caution">
    <text evidence="7">The sequence shown here is derived from an EMBL/GenBank/DDBJ whole genome shotgun (WGS) entry which is preliminary data.</text>
</comment>
<feature type="domain" description="HTH tetR-type" evidence="6">
    <location>
        <begin position="104"/>
        <end position="164"/>
    </location>
</feature>
<dbReference type="Proteomes" id="UP000236178">
    <property type="component" value="Unassembled WGS sequence"/>
</dbReference>
<dbReference type="PANTHER" id="PTHR30055">
    <property type="entry name" value="HTH-TYPE TRANSCRIPTIONAL REGULATOR RUTR"/>
    <property type="match status" value="1"/>
</dbReference>
<evidence type="ECO:0000259" key="6">
    <source>
        <dbReference type="PROSITE" id="PS50977"/>
    </source>
</evidence>
<dbReference type="EMBL" id="PJOS01000001">
    <property type="protein sequence ID" value="PKT75053.1"/>
    <property type="molecule type" value="Genomic_DNA"/>
</dbReference>
<dbReference type="GO" id="GO:0000976">
    <property type="term" value="F:transcription cis-regulatory region binding"/>
    <property type="evidence" value="ECO:0007669"/>
    <property type="project" value="TreeGrafter"/>
</dbReference>
<dbReference type="PRINTS" id="PR00455">
    <property type="entry name" value="HTHTETR"/>
</dbReference>
<keyword evidence="1" id="KW-0805">Transcription regulation</keyword>
<dbReference type="InterPro" id="IPR001647">
    <property type="entry name" value="HTH_TetR"/>
</dbReference>
<feature type="region of interest" description="Disordered" evidence="5">
    <location>
        <begin position="70"/>
        <end position="100"/>
    </location>
</feature>
<evidence type="ECO:0000256" key="5">
    <source>
        <dbReference type="SAM" id="MobiDB-lite"/>
    </source>
</evidence>
<keyword evidence="3" id="KW-0804">Transcription</keyword>